<keyword evidence="2" id="KW-1185">Reference proteome</keyword>
<evidence type="ECO:0000313" key="2">
    <source>
        <dbReference type="Proteomes" id="UP001219525"/>
    </source>
</evidence>
<organism evidence="1 2">
    <name type="scientific">Mycena pura</name>
    <dbReference type="NCBI Taxonomy" id="153505"/>
    <lineage>
        <taxon>Eukaryota</taxon>
        <taxon>Fungi</taxon>
        <taxon>Dikarya</taxon>
        <taxon>Basidiomycota</taxon>
        <taxon>Agaricomycotina</taxon>
        <taxon>Agaricomycetes</taxon>
        <taxon>Agaricomycetidae</taxon>
        <taxon>Agaricales</taxon>
        <taxon>Marasmiineae</taxon>
        <taxon>Mycenaceae</taxon>
        <taxon>Mycena</taxon>
    </lineage>
</organism>
<reference evidence="1" key="1">
    <citation type="submission" date="2023-03" db="EMBL/GenBank/DDBJ databases">
        <title>Massive genome expansion in bonnet fungi (Mycena s.s.) driven by repeated elements and novel gene families across ecological guilds.</title>
        <authorList>
            <consortium name="Lawrence Berkeley National Laboratory"/>
            <person name="Harder C.B."/>
            <person name="Miyauchi S."/>
            <person name="Viragh M."/>
            <person name="Kuo A."/>
            <person name="Thoen E."/>
            <person name="Andreopoulos B."/>
            <person name="Lu D."/>
            <person name="Skrede I."/>
            <person name="Drula E."/>
            <person name="Henrissat B."/>
            <person name="Morin E."/>
            <person name="Kohler A."/>
            <person name="Barry K."/>
            <person name="LaButti K."/>
            <person name="Morin E."/>
            <person name="Salamov A."/>
            <person name="Lipzen A."/>
            <person name="Mereny Z."/>
            <person name="Hegedus B."/>
            <person name="Baldrian P."/>
            <person name="Stursova M."/>
            <person name="Weitz H."/>
            <person name="Taylor A."/>
            <person name="Grigoriev I.V."/>
            <person name="Nagy L.G."/>
            <person name="Martin F."/>
            <person name="Kauserud H."/>
        </authorList>
    </citation>
    <scope>NUCLEOTIDE SEQUENCE</scope>
    <source>
        <strain evidence="1">9144</strain>
    </source>
</reference>
<name>A0AAD6Y7M8_9AGAR</name>
<accession>A0AAD6Y7M8</accession>
<gene>
    <name evidence="1" type="ORF">GGX14DRAFT_404336</name>
</gene>
<dbReference type="EMBL" id="JARJCW010000094">
    <property type="protein sequence ID" value="KAJ7194978.1"/>
    <property type="molecule type" value="Genomic_DNA"/>
</dbReference>
<dbReference type="AlphaFoldDB" id="A0AAD6Y7M8"/>
<sequence length="138" mass="15254">MAKENSDQRRAGSTERLKITLFGRLCNAVRSVGHPNSRLNAKFGRVSLIFFLAPPWADLPCIIHARQGLPIHAPPLKIHFPDLVKLTPLMAAVTAVLFKNLQDERSGLVQMIMTLNTVQKKGKGNINTMDVEAEGVED</sequence>
<proteinExistence type="predicted"/>
<evidence type="ECO:0000313" key="1">
    <source>
        <dbReference type="EMBL" id="KAJ7194978.1"/>
    </source>
</evidence>
<comment type="caution">
    <text evidence="1">The sequence shown here is derived from an EMBL/GenBank/DDBJ whole genome shotgun (WGS) entry which is preliminary data.</text>
</comment>
<protein>
    <submittedName>
        <fullName evidence="1">Uncharacterized protein</fullName>
    </submittedName>
</protein>
<dbReference type="Proteomes" id="UP001219525">
    <property type="component" value="Unassembled WGS sequence"/>
</dbReference>